<dbReference type="RefSeq" id="WP_238203649.1">
    <property type="nucleotide sequence ID" value="NZ_BPQE01000015.1"/>
</dbReference>
<feature type="compositionally biased region" description="Pro residues" evidence="1">
    <location>
        <begin position="154"/>
        <end position="163"/>
    </location>
</feature>
<dbReference type="Proteomes" id="UP001231124">
    <property type="component" value="Unassembled WGS sequence"/>
</dbReference>
<comment type="caution">
    <text evidence="3">The sequence shown here is derived from an EMBL/GenBank/DDBJ whole genome shotgun (WGS) entry which is preliminary data.</text>
</comment>
<evidence type="ECO:0000256" key="1">
    <source>
        <dbReference type="SAM" id="MobiDB-lite"/>
    </source>
</evidence>
<sequence length="253" mass="25016">MRRIARACAALLALTGGAAESAPSAAPPVPPAMPAAGPGGITCDAQAARYESGKGFGFHVIRAGMVRIDNPLRPLTPDFTQVLEVVIGHKRATAYGPDFTSLRRGGPPNSLQGVLGAPIQWDPQLPILPDSLGVVGDDGRPLASLGFKACEPAPEAPPEPPPKVAKGDGKGDAKAASKAAKGASAKAKAAKAAGPQTAGAGALGGEAVGAEPSGAPAGTGPAGRKAQVRAQPKAKTPDKTPSGFTMPSGALPE</sequence>
<feature type="compositionally biased region" description="Low complexity" evidence="1">
    <location>
        <begin position="176"/>
        <end position="200"/>
    </location>
</feature>
<dbReference type="EMBL" id="JAUSVP010000012">
    <property type="protein sequence ID" value="MDQ0449048.1"/>
    <property type="molecule type" value="Genomic_DNA"/>
</dbReference>
<accession>A0ABU0I369</accession>
<keyword evidence="4" id="KW-1185">Reference proteome</keyword>
<gene>
    <name evidence="3" type="ORF">QO012_003563</name>
</gene>
<feature type="compositionally biased region" description="Basic and acidic residues" evidence="1">
    <location>
        <begin position="165"/>
        <end position="175"/>
    </location>
</feature>
<evidence type="ECO:0000313" key="3">
    <source>
        <dbReference type="EMBL" id="MDQ0449048.1"/>
    </source>
</evidence>
<feature type="signal peptide" evidence="2">
    <location>
        <begin position="1"/>
        <end position="18"/>
    </location>
</feature>
<feature type="chain" id="PRO_5046745283" evidence="2">
    <location>
        <begin position="19"/>
        <end position="253"/>
    </location>
</feature>
<organism evidence="3 4">
    <name type="scientific">Methylobacterium aerolatum</name>
    <dbReference type="NCBI Taxonomy" id="418708"/>
    <lineage>
        <taxon>Bacteria</taxon>
        <taxon>Pseudomonadati</taxon>
        <taxon>Pseudomonadota</taxon>
        <taxon>Alphaproteobacteria</taxon>
        <taxon>Hyphomicrobiales</taxon>
        <taxon>Methylobacteriaceae</taxon>
        <taxon>Methylobacterium</taxon>
    </lineage>
</organism>
<feature type="compositionally biased region" description="Low complexity" evidence="1">
    <location>
        <begin position="208"/>
        <end position="225"/>
    </location>
</feature>
<evidence type="ECO:0000313" key="4">
    <source>
        <dbReference type="Proteomes" id="UP001231124"/>
    </source>
</evidence>
<reference evidence="3 4" key="1">
    <citation type="submission" date="2023-07" db="EMBL/GenBank/DDBJ databases">
        <title>Genomic Encyclopedia of Type Strains, Phase IV (KMG-IV): sequencing the most valuable type-strain genomes for metagenomic binning, comparative biology and taxonomic classification.</title>
        <authorList>
            <person name="Goeker M."/>
        </authorList>
    </citation>
    <scope>NUCLEOTIDE SEQUENCE [LARGE SCALE GENOMIC DNA]</scope>
    <source>
        <strain evidence="3 4">DSM 19013</strain>
    </source>
</reference>
<proteinExistence type="predicted"/>
<protein>
    <submittedName>
        <fullName evidence="3">Uncharacterized protein</fullName>
    </submittedName>
</protein>
<evidence type="ECO:0000256" key="2">
    <source>
        <dbReference type="SAM" id="SignalP"/>
    </source>
</evidence>
<keyword evidence="2" id="KW-0732">Signal</keyword>
<name>A0ABU0I369_9HYPH</name>
<feature type="region of interest" description="Disordered" evidence="1">
    <location>
        <begin position="148"/>
        <end position="253"/>
    </location>
</feature>